<dbReference type="Proteomes" id="UP001178507">
    <property type="component" value="Unassembled WGS sequence"/>
</dbReference>
<evidence type="ECO:0000256" key="7">
    <source>
        <dbReference type="SAM" id="Phobius"/>
    </source>
</evidence>
<feature type="compositionally biased region" description="Low complexity" evidence="6">
    <location>
        <begin position="172"/>
        <end position="185"/>
    </location>
</feature>
<evidence type="ECO:0000256" key="4">
    <source>
        <dbReference type="ARBA" id="ARBA00023136"/>
    </source>
</evidence>
<evidence type="ECO:0000256" key="1">
    <source>
        <dbReference type="ARBA" id="ARBA00004141"/>
    </source>
</evidence>
<protein>
    <recommendedName>
        <fullName evidence="10">PRA1 family protein</fullName>
    </recommendedName>
</protein>
<evidence type="ECO:0000256" key="6">
    <source>
        <dbReference type="SAM" id="MobiDB-lite"/>
    </source>
</evidence>
<name>A0AA36NE62_9DINO</name>
<reference evidence="8" key="1">
    <citation type="submission" date="2023-08" db="EMBL/GenBank/DDBJ databases">
        <authorList>
            <person name="Chen Y."/>
            <person name="Shah S."/>
            <person name="Dougan E. K."/>
            <person name="Thang M."/>
            <person name="Chan C."/>
        </authorList>
    </citation>
    <scope>NUCLEOTIDE SEQUENCE</scope>
</reference>
<organism evidence="8 9">
    <name type="scientific">Effrenium voratum</name>
    <dbReference type="NCBI Taxonomy" id="2562239"/>
    <lineage>
        <taxon>Eukaryota</taxon>
        <taxon>Sar</taxon>
        <taxon>Alveolata</taxon>
        <taxon>Dinophyceae</taxon>
        <taxon>Suessiales</taxon>
        <taxon>Symbiodiniaceae</taxon>
        <taxon>Effrenium</taxon>
    </lineage>
</organism>
<keyword evidence="3 7" id="KW-1133">Transmembrane helix</keyword>
<evidence type="ECO:0008006" key="10">
    <source>
        <dbReference type="Google" id="ProtNLM"/>
    </source>
</evidence>
<feature type="compositionally biased region" description="Polar residues" evidence="6">
    <location>
        <begin position="147"/>
        <end position="171"/>
    </location>
</feature>
<proteinExistence type="predicted"/>
<keyword evidence="2 7" id="KW-0812">Transmembrane</keyword>
<sequence>MSAMYSQSESTASVESGEEGCLQALLDKERQLSAEKDVRIRHLELRVKALESELEKSQRKSVVKERDGNVAKAQQELLQELQKRKAVQYELISSGQQLCELQEKIYQQEKQLQQMGLGSVAPSVHRSPVLSRRSVSEGENQLEKAQLPQNFSRQMSDNVTSVSSPQASTCEGSPGRSGSSFGFGSPVPPSDRPLTKEANANARARNDRANASEMLSVCRRMSVSATQPGLRMMVTHGSATVPVRAPKAAPATQGAPATGTQGIQGVQTRSYSGYRAASPLQQIGDPAQPWRLWRARLQLDFAYRLRGGRVQPADVRAGAQGGRGACSNIGHRITRPEHEDVPSRDLRSCPASGATTFSCGIMPQGNRTLVVLNFAFAPEVGLKESLESALKWRFARQGLACGTSIDAPWAMLPAFSPESERGGYLDVEPGPDRPKTSHFSTTLQPWRTFFVARLPESSEEAKSRAKRNLLHFQANYLVVTAVVLATLQLNNPLGLAATVLVAALWALLPQLQLAPPFRLAGLAAVSLLVLYLAAGTLLLNLAFVALLCSVCHAALHPGSVEVGNFELINEDEL</sequence>
<evidence type="ECO:0000256" key="3">
    <source>
        <dbReference type="ARBA" id="ARBA00022989"/>
    </source>
</evidence>
<dbReference type="AlphaFoldDB" id="A0AA36NE62"/>
<evidence type="ECO:0000256" key="5">
    <source>
        <dbReference type="SAM" id="Coils"/>
    </source>
</evidence>
<comment type="caution">
    <text evidence="8">The sequence shown here is derived from an EMBL/GenBank/DDBJ whole genome shotgun (WGS) entry which is preliminary data.</text>
</comment>
<keyword evidence="4 7" id="KW-0472">Membrane</keyword>
<keyword evidence="9" id="KW-1185">Reference proteome</keyword>
<feature type="transmembrane region" description="Helical" evidence="7">
    <location>
        <begin position="469"/>
        <end position="487"/>
    </location>
</feature>
<dbReference type="PANTHER" id="PTHR19317:SF0">
    <property type="entry name" value="PRENYLATED RAB ACCEPTOR PROTEIN 1"/>
    <property type="match status" value="1"/>
</dbReference>
<dbReference type="Pfam" id="PF03208">
    <property type="entry name" value="PRA1"/>
    <property type="match status" value="1"/>
</dbReference>
<evidence type="ECO:0000313" key="9">
    <source>
        <dbReference type="Proteomes" id="UP001178507"/>
    </source>
</evidence>
<accession>A0AA36NE62</accession>
<dbReference type="GO" id="GO:0005794">
    <property type="term" value="C:Golgi apparatus"/>
    <property type="evidence" value="ECO:0007669"/>
    <property type="project" value="TreeGrafter"/>
</dbReference>
<dbReference type="InterPro" id="IPR004895">
    <property type="entry name" value="Prenylated_rab_accept_PRA1"/>
</dbReference>
<dbReference type="GO" id="GO:0016020">
    <property type="term" value="C:membrane"/>
    <property type="evidence" value="ECO:0007669"/>
    <property type="project" value="UniProtKB-SubCell"/>
</dbReference>
<evidence type="ECO:0000313" key="8">
    <source>
        <dbReference type="EMBL" id="CAJ1402934.1"/>
    </source>
</evidence>
<feature type="transmembrane region" description="Helical" evidence="7">
    <location>
        <begin position="493"/>
        <end position="511"/>
    </location>
</feature>
<feature type="region of interest" description="Disordered" evidence="6">
    <location>
        <begin position="117"/>
        <end position="195"/>
    </location>
</feature>
<keyword evidence="5" id="KW-0175">Coiled coil</keyword>
<feature type="coiled-coil region" evidence="5">
    <location>
        <begin position="40"/>
        <end position="67"/>
    </location>
</feature>
<gene>
    <name evidence="8" type="ORF">EVOR1521_LOCUS25709</name>
</gene>
<comment type="subcellular location">
    <subcellularLocation>
        <location evidence="1">Membrane</location>
        <topology evidence="1">Multi-pass membrane protein</topology>
    </subcellularLocation>
</comment>
<dbReference type="PANTHER" id="PTHR19317">
    <property type="entry name" value="PRENYLATED RAB ACCEPTOR 1-RELATED"/>
    <property type="match status" value="1"/>
</dbReference>
<feature type="transmembrane region" description="Helical" evidence="7">
    <location>
        <begin position="523"/>
        <end position="547"/>
    </location>
</feature>
<dbReference type="EMBL" id="CAUJNA010003472">
    <property type="protein sequence ID" value="CAJ1402934.1"/>
    <property type="molecule type" value="Genomic_DNA"/>
</dbReference>
<evidence type="ECO:0000256" key="2">
    <source>
        <dbReference type="ARBA" id="ARBA00022692"/>
    </source>
</evidence>